<dbReference type="Proteomes" id="UP000631114">
    <property type="component" value="Unassembled WGS sequence"/>
</dbReference>
<gene>
    <name evidence="1" type="ORF">IFM89_022562</name>
</gene>
<evidence type="ECO:0000313" key="2">
    <source>
        <dbReference type="Proteomes" id="UP000631114"/>
    </source>
</evidence>
<feature type="non-terminal residue" evidence="1">
    <location>
        <position position="123"/>
    </location>
</feature>
<dbReference type="InterPro" id="IPR039624">
    <property type="entry name" value="LEA1/2/D7/KIN2"/>
</dbReference>
<reference evidence="1 2" key="1">
    <citation type="submission" date="2020-10" db="EMBL/GenBank/DDBJ databases">
        <title>The Coptis chinensis genome and diversification of protoberbering-type alkaloids.</title>
        <authorList>
            <person name="Wang B."/>
            <person name="Shu S."/>
            <person name="Song C."/>
            <person name="Liu Y."/>
        </authorList>
    </citation>
    <scope>NUCLEOTIDE SEQUENCE [LARGE SCALE GENOMIC DNA]</scope>
    <source>
        <strain evidence="1">HL-2020</strain>
        <tissue evidence="1">Leaf</tissue>
    </source>
</reference>
<organism evidence="1 2">
    <name type="scientific">Coptis chinensis</name>
    <dbReference type="NCBI Taxonomy" id="261450"/>
    <lineage>
        <taxon>Eukaryota</taxon>
        <taxon>Viridiplantae</taxon>
        <taxon>Streptophyta</taxon>
        <taxon>Embryophyta</taxon>
        <taxon>Tracheophyta</taxon>
        <taxon>Spermatophyta</taxon>
        <taxon>Magnoliopsida</taxon>
        <taxon>Ranunculales</taxon>
        <taxon>Ranunculaceae</taxon>
        <taxon>Coptidoideae</taxon>
        <taxon>Coptis</taxon>
    </lineage>
</organism>
<keyword evidence="2" id="KW-1185">Reference proteome</keyword>
<proteinExistence type="predicted"/>
<dbReference type="PANTHER" id="PTHR34191:SF20">
    <property type="entry name" value="LATE EMBRYOGENESIS ABUNDANT PROTEIN (LEA) FAMILY PROTEIN"/>
    <property type="match status" value="1"/>
</dbReference>
<name>A0A835HAF1_9MAGN</name>
<evidence type="ECO:0000313" key="1">
    <source>
        <dbReference type="EMBL" id="KAF9593383.1"/>
    </source>
</evidence>
<dbReference type="EMBL" id="JADFTS010000008">
    <property type="protein sequence ID" value="KAF9593383.1"/>
    <property type="molecule type" value="Genomic_DNA"/>
</dbReference>
<dbReference type="AlphaFoldDB" id="A0A835HAF1"/>
<comment type="caution">
    <text evidence="1">The sequence shown here is derived from an EMBL/GenBank/DDBJ whole genome shotgun (WGS) entry which is preliminary data.</text>
</comment>
<dbReference type="PANTHER" id="PTHR34191">
    <property type="entry name" value="LATE EMBRYOGENESIS ABUNDANT PROTEIN (LEA) FAMILY PROTEIN"/>
    <property type="match status" value="1"/>
</dbReference>
<dbReference type="OrthoDB" id="1736743at2759"/>
<protein>
    <submittedName>
        <fullName evidence="1">Uncharacterized protein</fullName>
    </submittedName>
</protein>
<accession>A0A835HAF1</accession>
<sequence length="123" mass="13435">AWFIEKYVSSSFIWGIWKRTCSRALGIGGVQNGNTCDPSTGNHVQVAVLFQPTRRQRLESVVLHNSVHYKKSMVPPTCTKDQLIDKASNTTQSVKDSANQAGQTVMDKAHGTADAVKNATGMK</sequence>